<dbReference type="GO" id="GO:0005351">
    <property type="term" value="F:carbohydrate:proton symporter activity"/>
    <property type="evidence" value="ECO:0007669"/>
    <property type="project" value="TreeGrafter"/>
</dbReference>
<evidence type="ECO:0000256" key="7">
    <source>
        <dbReference type="ARBA" id="ARBA00049119"/>
    </source>
</evidence>
<comment type="catalytic activity">
    <reaction evidence="7">
        <text>myo-inositol(out) + H(+)(out) = myo-inositol(in) + H(+)(in)</text>
        <dbReference type="Rhea" id="RHEA:60364"/>
        <dbReference type="ChEBI" id="CHEBI:15378"/>
        <dbReference type="ChEBI" id="CHEBI:17268"/>
    </reaction>
</comment>
<evidence type="ECO:0000256" key="5">
    <source>
        <dbReference type="ARBA" id="ARBA00022989"/>
    </source>
</evidence>
<keyword evidence="5 10" id="KW-1133">Transmembrane helix</keyword>
<dbReference type="InParanoid" id="A0A316VP39"/>
<dbReference type="InterPro" id="IPR005829">
    <property type="entry name" value="Sugar_transporter_CS"/>
</dbReference>
<feature type="transmembrane region" description="Helical" evidence="10">
    <location>
        <begin position="358"/>
        <end position="379"/>
    </location>
</feature>
<dbReference type="PROSITE" id="PS00217">
    <property type="entry name" value="SUGAR_TRANSPORT_2"/>
    <property type="match status" value="1"/>
</dbReference>
<feature type="transmembrane region" description="Helical" evidence="10">
    <location>
        <begin position="166"/>
        <end position="187"/>
    </location>
</feature>
<keyword evidence="13" id="KW-1185">Reference proteome</keyword>
<dbReference type="InterPro" id="IPR003663">
    <property type="entry name" value="Sugar/inositol_transpt"/>
</dbReference>
<feature type="transmembrane region" description="Helical" evidence="10">
    <location>
        <begin position="426"/>
        <end position="449"/>
    </location>
</feature>
<keyword evidence="6 10" id="KW-0472">Membrane</keyword>
<feature type="transmembrane region" description="Helical" evidence="10">
    <location>
        <begin position="199"/>
        <end position="218"/>
    </location>
</feature>
<gene>
    <name evidence="12" type="ORF">FA14DRAFT_163544</name>
</gene>
<evidence type="ECO:0000256" key="3">
    <source>
        <dbReference type="ARBA" id="ARBA00022448"/>
    </source>
</evidence>
<feature type="compositionally biased region" description="Basic and acidic residues" evidence="9">
    <location>
        <begin position="527"/>
        <end position="544"/>
    </location>
</feature>
<keyword evidence="4 10" id="KW-0812">Transmembrane</keyword>
<evidence type="ECO:0000256" key="6">
    <source>
        <dbReference type="ARBA" id="ARBA00023136"/>
    </source>
</evidence>
<keyword evidence="3 8" id="KW-0813">Transport</keyword>
<dbReference type="AlphaFoldDB" id="A0A316VP39"/>
<dbReference type="GO" id="GO:0016020">
    <property type="term" value="C:membrane"/>
    <property type="evidence" value="ECO:0007669"/>
    <property type="project" value="UniProtKB-SubCell"/>
</dbReference>
<name>A0A316VP39_9BASI</name>
<dbReference type="GeneID" id="37021606"/>
<evidence type="ECO:0000256" key="10">
    <source>
        <dbReference type="SAM" id="Phobius"/>
    </source>
</evidence>
<dbReference type="STRING" id="1280837.A0A316VP39"/>
<dbReference type="PROSITE" id="PS50850">
    <property type="entry name" value="MFS"/>
    <property type="match status" value="1"/>
</dbReference>
<evidence type="ECO:0000259" key="11">
    <source>
        <dbReference type="PROSITE" id="PS50850"/>
    </source>
</evidence>
<comment type="similarity">
    <text evidence="2 8">Belongs to the major facilitator superfamily. Sugar transporter (TC 2.A.1.1) family.</text>
</comment>
<dbReference type="InterPro" id="IPR036259">
    <property type="entry name" value="MFS_trans_sf"/>
</dbReference>
<dbReference type="Pfam" id="PF00083">
    <property type="entry name" value="Sugar_tr"/>
    <property type="match status" value="1"/>
</dbReference>
<proteinExistence type="inferred from homology"/>
<dbReference type="InterPro" id="IPR050360">
    <property type="entry name" value="MFS_Sugar_Transporters"/>
</dbReference>
<dbReference type="InterPro" id="IPR005828">
    <property type="entry name" value="MFS_sugar_transport-like"/>
</dbReference>
<feature type="transmembrane region" description="Helical" evidence="10">
    <location>
        <begin position="461"/>
        <end position="479"/>
    </location>
</feature>
<dbReference type="Gene3D" id="1.20.1250.20">
    <property type="entry name" value="MFS general substrate transporter like domains"/>
    <property type="match status" value="1"/>
</dbReference>
<dbReference type="RefSeq" id="XP_025358193.1">
    <property type="nucleotide sequence ID" value="XM_025499825.1"/>
</dbReference>
<dbReference type="EMBL" id="KZ819602">
    <property type="protein sequence ID" value="PWN37891.1"/>
    <property type="molecule type" value="Genomic_DNA"/>
</dbReference>
<evidence type="ECO:0000256" key="4">
    <source>
        <dbReference type="ARBA" id="ARBA00022692"/>
    </source>
</evidence>
<dbReference type="OrthoDB" id="6612291at2759"/>
<feature type="transmembrane region" description="Helical" evidence="10">
    <location>
        <begin position="329"/>
        <end position="351"/>
    </location>
</feature>
<evidence type="ECO:0000313" key="12">
    <source>
        <dbReference type="EMBL" id="PWN37891.1"/>
    </source>
</evidence>
<sequence>MGGAGGGAGLAPVAGAEKFFSKPNIRPLFYCMLATLGAFSYGYDGQYWASCIQMPRFLRDFGVPGPNGTYVFPSNEKSYSTSIVQAGEFAGALVAGPVGDFLGRKGTFHAASTCLIIGALLQIIVVGKVGLLTGGRAILGMGIGLLANTVPLYLSEISTVAIRGVVVGSWQLLLAIGQVVGACVGQATSKRTDTGAWRIPIAVIFALALCLIAIQFIIPESPRWLVNKGKEEKAIKSLYNLNKDQQDPEAIVQIQLRSFQEAKREEEELGKDSGWKTLFTRKEELRKMMIVCGILSAQQINGVQFIFSYTTTFFAVATGTSETDTDKAFIYTIIVTVIEVVGVIFSFGVVNRFGRRPLLIWTSIPMFASLFVMAALGAIHRQRTQAENNVVVAMICIFVFFFNVAWGPLAWVVASECAVGANRQKLMSLGSACFFLWAFVVAFTLPYLFDADKANLGTQIGWIYGVGTILGIIFTFFCVPETQGRTLEEIAEMINARVPTRKWTTYITSVDRDGMNGFSDDNHDAAILSQEDRNSDDKKMKNGEKSSLTDGDVSPSNGLSSGTRDLDSEERQ</sequence>
<dbReference type="FunFam" id="1.20.1250.20:FF:000078">
    <property type="entry name" value="MFS maltose transporter, putative"/>
    <property type="match status" value="1"/>
</dbReference>
<evidence type="ECO:0000256" key="2">
    <source>
        <dbReference type="ARBA" id="ARBA00010992"/>
    </source>
</evidence>
<evidence type="ECO:0000256" key="9">
    <source>
        <dbReference type="SAM" id="MobiDB-lite"/>
    </source>
</evidence>
<feature type="transmembrane region" description="Helical" evidence="10">
    <location>
        <begin position="137"/>
        <end position="154"/>
    </location>
</feature>
<organism evidence="12 13">
    <name type="scientific">Meira miltonrushii</name>
    <dbReference type="NCBI Taxonomy" id="1280837"/>
    <lineage>
        <taxon>Eukaryota</taxon>
        <taxon>Fungi</taxon>
        <taxon>Dikarya</taxon>
        <taxon>Basidiomycota</taxon>
        <taxon>Ustilaginomycotina</taxon>
        <taxon>Exobasidiomycetes</taxon>
        <taxon>Exobasidiales</taxon>
        <taxon>Brachybasidiaceae</taxon>
        <taxon>Meira</taxon>
    </lineage>
</organism>
<dbReference type="PANTHER" id="PTHR48022">
    <property type="entry name" value="PLASTIDIC GLUCOSE TRANSPORTER 4"/>
    <property type="match status" value="1"/>
</dbReference>
<evidence type="ECO:0000256" key="1">
    <source>
        <dbReference type="ARBA" id="ARBA00004141"/>
    </source>
</evidence>
<dbReference type="PANTHER" id="PTHR48022:SF77">
    <property type="entry name" value="MAJOR FACILITATOR SUPERFAMILY (MFS) PROFILE DOMAIN-CONTAINING PROTEIN"/>
    <property type="match status" value="1"/>
</dbReference>
<comment type="subcellular location">
    <subcellularLocation>
        <location evidence="1">Membrane</location>
        <topology evidence="1">Multi-pass membrane protein</topology>
    </subcellularLocation>
</comment>
<feature type="compositionally biased region" description="Polar residues" evidence="9">
    <location>
        <begin position="545"/>
        <end position="563"/>
    </location>
</feature>
<feature type="region of interest" description="Disordered" evidence="9">
    <location>
        <begin position="527"/>
        <end position="572"/>
    </location>
</feature>
<reference evidence="12 13" key="1">
    <citation type="journal article" date="2018" name="Mol. Biol. Evol.">
        <title>Broad Genomic Sampling Reveals a Smut Pathogenic Ancestry of the Fungal Clade Ustilaginomycotina.</title>
        <authorList>
            <person name="Kijpornyongpan T."/>
            <person name="Mondo S.J."/>
            <person name="Barry K."/>
            <person name="Sandor L."/>
            <person name="Lee J."/>
            <person name="Lipzen A."/>
            <person name="Pangilinan J."/>
            <person name="LaButti K."/>
            <person name="Hainaut M."/>
            <person name="Henrissat B."/>
            <person name="Grigoriev I.V."/>
            <person name="Spatafora J.W."/>
            <person name="Aime M.C."/>
        </authorList>
    </citation>
    <scope>NUCLEOTIDE SEQUENCE [LARGE SCALE GENOMIC DNA]</scope>
    <source>
        <strain evidence="12 13">MCA 3882</strain>
    </source>
</reference>
<dbReference type="NCBIfam" id="TIGR00879">
    <property type="entry name" value="SP"/>
    <property type="match status" value="1"/>
</dbReference>
<dbReference type="SUPFAM" id="SSF103473">
    <property type="entry name" value="MFS general substrate transporter"/>
    <property type="match status" value="1"/>
</dbReference>
<dbReference type="InterPro" id="IPR020846">
    <property type="entry name" value="MFS_dom"/>
</dbReference>
<protein>
    <submittedName>
        <fullName evidence="12">General substrate transporter</fullName>
    </submittedName>
</protein>
<accession>A0A316VP39</accession>
<feature type="transmembrane region" description="Helical" evidence="10">
    <location>
        <begin position="391"/>
        <end position="414"/>
    </location>
</feature>
<evidence type="ECO:0000256" key="8">
    <source>
        <dbReference type="RuleBase" id="RU003346"/>
    </source>
</evidence>
<dbReference type="PRINTS" id="PR00171">
    <property type="entry name" value="SUGRTRNSPORT"/>
</dbReference>
<feature type="transmembrane region" description="Helical" evidence="10">
    <location>
        <begin position="110"/>
        <end position="131"/>
    </location>
</feature>
<feature type="transmembrane region" description="Helical" evidence="10">
    <location>
        <begin position="288"/>
        <end position="309"/>
    </location>
</feature>
<dbReference type="Proteomes" id="UP000245771">
    <property type="component" value="Unassembled WGS sequence"/>
</dbReference>
<feature type="domain" description="Major facilitator superfamily (MFS) profile" evidence="11">
    <location>
        <begin position="30"/>
        <end position="483"/>
    </location>
</feature>
<evidence type="ECO:0000313" key="13">
    <source>
        <dbReference type="Proteomes" id="UP000245771"/>
    </source>
</evidence>